<keyword evidence="9" id="KW-0472">Membrane</keyword>
<evidence type="ECO:0000259" key="13">
    <source>
        <dbReference type="PROSITE" id="PS50110"/>
    </source>
</evidence>
<feature type="coiled-coil region" evidence="12">
    <location>
        <begin position="243"/>
        <end position="270"/>
    </location>
</feature>
<evidence type="ECO:0000256" key="6">
    <source>
        <dbReference type="ARBA" id="ARBA00022840"/>
    </source>
</evidence>
<evidence type="ECO:0000256" key="1">
    <source>
        <dbReference type="ARBA" id="ARBA00004651"/>
    </source>
</evidence>
<dbReference type="CDD" id="cd17546">
    <property type="entry name" value="REC_hyHK_CKI1_RcsC-like"/>
    <property type="match status" value="1"/>
</dbReference>
<reference evidence="15 16" key="1">
    <citation type="submission" date="2017-05" db="EMBL/GenBank/DDBJ databases">
        <title>Chromobacterium violaceum GHPS1 isolated from Hydrocarbon polluted soil in French Guiana display an awesome secondary metabolite arsenal and a battery of drug and heavy-metal-resistance and detoxification of xenobiotics proteins.</title>
        <authorList>
            <person name="Belbahri L."/>
        </authorList>
    </citation>
    <scope>NUCLEOTIDE SEQUENCE [LARGE SCALE GENOMIC DNA]</scope>
    <source>
        <strain evidence="15 16">GHPS1</strain>
    </source>
</reference>
<organism evidence="15 16">
    <name type="scientific">Chromobacterium violaceum</name>
    <dbReference type="NCBI Taxonomy" id="536"/>
    <lineage>
        <taxon>Bacteria</taxon>
        <taxon>Pseudomonadati</taxon>
        <taxon>Pseudomonadota</taxon>
        <taxon>Betaproteobacteria</taxon>
        <taxon>Neisseriales</taxon>
        <taxon>Chromobacteriaceae</taxon>
        <taxon>Chromobacterium</taxon>
    </lineage>
</organism>
<evidence type="ECO:0000256" key="7">
    <source>
        <dbReference type="ARBA" id="ARBA00022989"/>
    </source>
</evidence>
<keyword evidence="7" id="KW-1133">Transmembrane helix</keyword>
<dbReference type="Gene3D" id="1.20.120.160">
    <property type="entry name" value="HPT domain"/>
    <property type="match status" value="1"/>
</dbReference>
<name>A0A202B8C6_CHRVL</name>
<dbReference type="EMBL" id="NHOO01000010">
    <property type="protein sequence ID" value="OVE47625.1"/>
    <property type="molecule type" value="Genomic_DNA"/>
</dbReference>
<dbReference type="Pfam" id="PF01627">
    <property type="entry name" value="Hpt"/>
    <property type="match status" value="1"/>
</dbReference>
<keyword evidence="12" id="KW-0175">Coiled coil</keyword>
<evidence type="ECO:0000256" key="4">
    <source>
        <dbReference type="ARBA" id="ARBA00022692"/>
    </source>
</evidence>
<evidence type="ECO:0000313" key="16">
    <source>
        <dbReference type="Proteomes" id="UP000196342"/>
    </source>
</evidence>
<dbReference type="SMART" id="SM00448">
    <property type="entry name" value="REC"/>
    <property type="match status" value="1"/>
</dbReference>
<evidence type="ECO:0000256" key="9">
    <source>
        <dbReference type="ARBA" id="ARBA00023136"/>
    </source>
</evidence>
<evidence type="ECO:0000259" key="14">
    <source>
        <dbReference type="PROSITE" id="PS50894"/>
    </source>
</evidence>
<dbReference type="GO" id="GO:0005886">
    <property type="term" value="C:plasma membrane"/>
    <property type="evidence" value="ECO:0007669"/>
    <property type="project" value="UniProtKB-SubCell"/>
</dbReference>
<feature type="modified residue" description="4-aspartylphosphate" evidence="11">
    <location>
        <position position="85"/>
    </location>
</feature>
<dbReference type="Gene3D" id="3.40.50.2300">
    <property type="match status" value="1"/>
</dbReference>
<dbReference type="Pfam" id="PF00072">
    <property type="entry name" value="Response_reg"/>
    <property type="match status" value="1"/>
</dbReference>
<sequence length="273" mass="30375">MMRAAFSYPKRNARAAGGSMKQGDCAGAKPSRLSVLLVDDSEINRLFVSSLAEDLGIALDCANDGAEAVRLLRDHGGRYQLVLMDLQMPVLDGLGATRTIREELQLGLPIIALTASADPEQRENCRRAGMNGFLLKPVEGERLSQLIDHYRACNDASGEYGKLKLGTLDLLHRASAARLSSTLREAVATCREEFDQACQQWREGDAEAAARLIHRYRGSLGTFAHDGFVRQTLDLEHAVRQGEKDLESRFDAFRTELDELRRQLQLWMESRAD</sequence>
<dbReference type="SUPFAM" id="SSF47226">
    <property type="entry name" value="Histidine-containing phosphotransfer domain, HPT domain"/>
    <property type="match status" value="1"/>
</dbReference>
<dbReference type="SUPFAM" id="SSF52172">
    <property type="entry name" value="CheY-like"/>
    <property type="match status" value="1"/>
</dbReference>
<evidence type="ECO:0000256" key="8">
    <source>
        <dbReference type="ARBA" id="ARBA00023012"/>
    </source>
</evidence>
<feature type="modified residue" description="Phosphohistidine" evidence="10">
    <location>
        <position position="214"/>
    </location>
</feature>
<accession>A0A202B8C6</accession>
<comment type="subcellular location">
    <subcellularLocation>
        <location evidence="1">Cell membrane</location>
        <topology evidence="1">Multi-pass membrane protein</topology>
    </subcellularLocation>
</comment>
<keyword evidence="8" id="KW-0902">Two-component regulatory system</keyword>
<evidence type="ECO:0000256" key="5">
    <source>
        <dbReference type="ARBA" id="ARBA00022741"/>
    </source>
</evidence>
<evidence type="ECO:0000256" key="11">
    <source>
        <dbReference type="PROSITE-ProRule" id="PRU00169"/>
    </source>
</evidence>
<feature type="domain" description="Response regulatory" evidence="13">
    <location>
        <begin position="34"/>
        <end position="151"/>
    </location>
</feature>
<evidence type="ECO:0000256" key="2">
    <source>
        <dbReference type="ARBA" id="ARBA00022475"/>
    </source>
</evidence>
<feature type="domain" description="HPt" evidence="14">
    <location>
        <begin position="175"/>
        <end position="267"/>
    </location>
</feature>
<dbReference type="PROSITE" id="PS50110">
    <property type="entry name" value="RESPONSE_REGULATORY"/>
    <property type="match status" value="1"/>
</dbReference>
<keyword evidence="6" id="KW-0067">ATP-binding</keyword>
<dbReference type="InterPro" id="IPR036641">
    <property type="entry name" value="HPT_dom_sf"/>
</dbReference>
<dbReference type="AlphaFoldDB" id="A0A202B8C6"/>
<dbReference type="InterPro" id="IPR011006">
    <property type="entry name" value="CheY-like_superfamily"/>
</dbReference>
<keyword evidence="4" id="KW-0812">Transmembrane</keyword>
<dbReference type="GO" id="GO:0000160">
    <property type="term" value="P:phosphorelay signal transduction system"/>
    <property type="evidence" value="ECO:0007669"/>
    <property type="project" value="UniProtKB-KW"/>
</dbReference>
<evidence type="ECO:0000256" key="3">
    <source>
        <dbReference type="ARBA" id="ARBA00022553"/>
    </source>
</evidence>
<evidence type="ECO:0000256" key="10">
    <source>
        <dbReference type="PROSITE-ProRule" id="PRU00110"/>
    </source>
</evidence>
<dbReference type="InterPro" id="IPR001789">
    <property type="entry name" value="Sig_transdc_resp-reg_receiver"/>
</dbReference>
<evidence type="ECO:0008006" key="17">
    <source>
        <dbReference type="Google" id="ProtNLM"/>
    </source>
</evidence>
<proteinExistence type="predicted"/>
<keyword evidence="3 11" id="KW-0597">Phosphoprotein</keyword>
<keyword evidence="2" id="KW-1003">Cell membrane</keyword>
<keyword evidence="5" id="KW-0547">Nucleotide-binding</keyword>
<gene>
    <name evidence="15" type="ORF">CBW21_13240</name>
</gene>
<keyword evidence="16" id="KW-1185">Reference proteome</keyword>
<evidence type="ECO:0000313" key="15">
    <source>
        <dbReference type="EMBL" id="OVE47625.1"/>
    </source>
</evidence>
<dbReference type="InterPro" id="IPR008207">
    <property type="entry name" value="Sig_transdc_His_kin_Hpt_dom"/>
</dbReference>
<dbReference type="GO" id="GO:0005524">
    <property type="term" value="F:ATP binding"/>
    <property type="evidence" value="ECO:0007669"/>
    <property type="project" value="UniProtKB-KW"/>
</dbReference>
<evidence type="ECO:0000256" key="12">
    <source>
        <dbReference type="SAM" id="Coils"/>
    </source>
</evidence>
<dbReference type="Proteomes" id="UP000196342">
    <property type="component" value="Unassembled WGS sequence"/>
</dbReference>
<dbReference type="PROSITE" id="PS50894">
    <property type="entry name" value="HPT"/>
    <property type="match status" value="1"/>
</dbReference>
<protein>
    <recommendedName>
        <fullName evidence="17">Response regulator</fullName>
    </recommendedName>
</protein>
<dbReference type="GO" id="GO:0004672">
    <property type="term" value="F:protein kinase activity"/>
    <property type="evidence" value="ECO:0007669"/>
    <property type="project" value="UniProtKB-ARBA"/>
</dbReference>
<comment type="caution">
    <text evidence="15">The sequence shown here is derived from an EMBL/GenBank/DDBJ whole genome shotgun (WGS) entry which is preliminary data.</text>
</comment>
<dbReference type="PANTHER" id="PTHR45339:SF1">
    <property type="entry name" value="HYBRID SIGNAL TRANSDUCTION HISTIDINE KINASE J"/>
    <property type="match status" value="1"/>
</dbReference>
<dbReference type="PANTHER" id="PTHR45339">
    <property type="entry name" value="HYBRID SIGNAL TRANSDUCTION HISTIDINE KINASE J"/>
    <property type="match status" value="1"/>
</dbReference>